<evidence type="ECO:0000313" key="10">
    <source>
        <dbReference type="Proteomes" id="UP000297348"/>
    </source>
</evidence>
<sequence length="264" mass="29013">MTYPEIPRRSWVQRWHVKGIGGTVVLLVLLVASSQMTGVDVGMFFSNFGQFMNLLVRMSHPAWDYTTVIIQPLLETIQMAILGTTIGAAFAIPFAVLSASNLIHSRLLRNVTRLFLDLVRTLPDLLLAAIFVAIFGIGSTAGVVTLAIFSFGMVSKLFYEVIETIDMGPLEALESVGASKVTIIWYAVLPQILNQFISYFLYTLEINVRASTVLGYLGAGGIGVFLQRSLNEFNYSQTAVIILATLVVVLVIDGISNHLRRVLL</sequence>
<comment type="similarity">
    <text evidence="7">Belongs to the binding-protein-dependent transport system permease family.</text>
</comment>
<dbReference type="GO" id="GO:0005886">
    <property type="term" value="C:plasma membrane"/>
    <property type="evidence" value="ECO:0007669"/>
    <property type="project" value="UniProtKB-SubCell"/>
</dbReference>
<evidence type="ECO:0000256" key="4">
    <source>
        <dbReference type="ARBA" id="ARBA00022692"/>
    </source>
</evidence>
<keyword evidence="2 7" id="KW-0813">Transport</keyword>
<keyword evidence="5 7" id="KW-1133">Transmembrane helix</keyword>
<keyword evidence="4 7" id="KW-0812">Transmembrane</keyword>
<accession>A0A4Z0J9B9</accession>
<feature type="transmembrane region" description="Helical" evidence="7">
    <location>
        <begin position="20"/>
        <end position="45"/>
    </location>
</feature>
<evidence type="ECO:0000256" key="3">
    <source>
        <dbReference type="ARBA" id="ARBA00022475"/>
    </source>
</evidence>
<feature type="transmembrane region" description="Helical" evidence="7">
    <location>
        <begin position="80"/>
        <end position="104"/>
    </location>
</feature>
<feature type="transmembrane region" description="Helical" evidence="7">
    <location>
        <begin position="125"/>
        <end position="149"/>
    </location>
</feature>
<organism evidence="9 10">
    <name type="scientific">Levilactobacillus suantsaiihabitans</name>
    <dbReference type="NCBI Taxonomy" id="2487722"/>
    <lineage>
        <taxon>Bacteria</taxon>
        <taxon>Bacillati</taxon>
        <taxon>Bacillota</taxon>
        <taxon>Bacilli</taxon>
        <taxon>Lactobacillales</taxon>
        <taxon>Lactobacillaceae</taxon>
        <taxon>Levilactobacillus</taxon>
    </lineage>
</organism>
<evidence type="ECO:0000256" key="5">
    <source>
        <dbReference type="ARBA" id="ARBA00022989"/>
    </source>
</evidence>
<keyword evidence="10" id="KW-1185">Reference proteome</keyword>
<comment type="subcellular location">
    <subcellularLocation>
        <location evidence="1 7">Cell membrane</location>
        <topology evidence="1 7">Multi-pass membrane protein</topology>
    </subcellularLocation>
</comment>
<feature type="transmembrane region" description="Helical" evidence="7">
    <location>
        <begin position="183"/>
        <end position="201"/>
    </location>
</feature>
<dbReference type="SUPFAM" id="SSF161098">
    <property type="entry name" value="MetI-like"/>
    <property type="match status" value="1"/>
</dbReference>
<proteinExistence type="inferred from homology"/>
<evidence type="ECO:0000256" key="6">
    <source>
        <dbReference type="ARBA" id="ARBA00023136"/>
    </source>
</evidence>
<dbReference type="RefSeq" id="WP_135368586.1">
    <property type="nucleotide sequence ID" value="NZ_RKLX01000019.1"/>
</dbReference>
<evidence type="ECO:0000256" key="2">
    <source>
        <dbReference type="ARBA" id="ARBA00022448"/>
    </source>
</evidence>
<evidence type="ECO:0000256" key="1">
    <source>
        <dbReference type="ARBA" id="ARBA00004651"/>
    </source>
</evidence>
<dbReference type="Gene3D" id="1.10.3720.10">
    <property type="entry name" value="MetI-like"/>
    <property type="match status" value="1"/>
</dbReference>
<evidence type="ECO:0000313" key="9">
    <source>
        <dbReference type="EMBL" id="TGD17944.1"/>
    </source>
</evidence>
<dbReference type="Proteomes" id="UP000297348">
    <property type="component" value="Unassembled WGS sequence"/>
</dbReference>
<dbReference type="InterPro" id="IPR005769">
    <property type="entry name" value="PhnE/PtxC"/>
</dbReference>
<evidence type="ECO:0000259" key="8">
    <source>
        <dbReference type="PROSITE" id="PS50928"/>
    </source>
</evidence>
<feature type="transmembrane region" description="Helical" evidence="7">
    <location>
        <begin position="236"/>
        <end position="255"/>
    </location>
</feature>
<protein>
    <submittedName>
        <fullName evidence="9">Phosphonate ABC transporter, permease protein PhnE</fullName>
    </submittedName>
</protein>
<dbReference type="GO" id="GO:0015416">
    <property type="term" value="F:ABC-type phosphonate transporter activity"/>
    <property type="evidence" value="ECO:0007669"/>
    <property type="project" value="InterPro"/>
</dbReference>
<keyword evidence="6 7" id="KW-0472">Membrane</keyword>
<reference evidence="9 10" key="1">
    <citation type="submission" date="2018-10" db="EMBL/GenBank/DDBJ databases">
        <title>Lactobacillus sp. R7 and Lactobacillus sp. R19 isolated from fermented mustard green product of Taiwan.</title>
        <authorList>
            <person name="Lin S.-T."/>
        </authorList>
    </citation>
    <scope>NUCLEOTIDE SEQUENCE [LARGE SCALE GENOMIC DNA]</scope>
    <source>
        <strain evidence="9 10">BCRC 81129</strain>
    </source>
</reference>
<dbReference type="Pfam" id="PF00528">
    <property type="entry name" value="BPD_transp_1"/>
    <property type="match status" value="1"/>
</dbReference>
<dbReference type="OrthoDB" id="9808005at2"/>
<dbReference type="CDD" id="cd06261">
    <property type="entry name" value="TM_PBP2"/>
    <property type="match status" value="1"/>
</dbReference>
<dbReference type="InterPro" id="IPR000515">
    <property type="entry name" value="MetI-like"/>
</dbReference>
<gene>
    <name evidence="9" type="primary">phnE</name>
    <name evidence="9" type="ORF">EGT51_10230</name>
</gene>
<keyword evidence="3" id="KW-1003">Cell membrane</keyword>
<dbReference type="PROSITE" id="PS50928">
    <property type="entry name" value="ABC_TM1"/>
    <property type="match status" value="1"/>
</dbReference>
<comment type="caution">
    <text evidence="9">The sequence shown here is derived from an EMBL/GenBank/DDBJ whole genome shotgun (WGS) entry which is preliminary data.</text>
</comment>
<feature type="domain" description="ABC transmembrane type-1" evidence="8">
    <location>
        <begin position="73"/>
        <end position="256"/>
    </location>
</feature>
<dbReference type="EMBL" id="RKLX01000019">
    <property type="protein sequence ID" value="TGD17944.1"/>
    <property type="molecule type" value="Genomic_DNA"/>
</dbReference>
<dbReference type="PANTHER" id="PTHR30043">
    <property type="entry name" value="PHOSPHONATES TRANSPORT SYSTEM PERMEASE PROTEIN"/>
    <property type="match status" value="1"/>
</dbReference>
<name>A0A4Z0J9B9_9LACO</name>
<dbReference type="PANTHER" id="PTHR30043:SF1">
    <property type="entry name" value="ABC TRANSPORT SYSTEM PERMEASE PROTEIN P69"/>
    <property type="match status" value="1"/>
</dbReference>
<dbReference type="AlphaFoldDB" id="A0A4Z0J9B9"/>
<evidence type="ECO:0000256" key="7">
    <source>
        <dbReference type="RuleBase" id="RU363032"/>
    </source>
</evidence>
<dbReference type="InterPro" id="IPR035906">
    <property type="entry name" value="MetI-like_sf"/>
</dbReference>
<dbReference type="NCBIfam" id="TIGR01097">
    <property type="entry name" value="PhnE"/>
    <property type="match status" value="1"/>
</dbReference>
<feature type="transmembrane region" description="Helical" evidence="7">
    <location>
        <begin position="213"/>
        <end position="230"/>
    </location>
</feature>